<feature type="transmembrane region" description="Helical" evidence="8">
    <location>
        <begin position="415"/>
        <end position="437"/>
    </location>
</feature>
<gene>
    <name evidence="9" type="ORF">CTEN210_09066</name>
</gene>
<keyword evidence="10" id="KW-1185">Reference proteome</keyword>
<feature type="transmembrane region" description="Helical" evidence="8">
    <location>
        <begin position="160"/>
        <end position="181"/>
    </location>
</feature>
<dbReference type="Proteomes" id="UP001054902">
    <property type="component" value="Unassembled WGS sequence"/>
</dbReference>
<evidence type="ECO:0000256" key="5">
    <source>
        <dbReference type="ARBA" id="ARBA00022692"/>
    </source>
</evidence>
<comment type="subcellular location">
    <subcellularLocation>
        <location evidence="1">Membrane</location>
        <topology evidence="1">Multi-pass membrane protein</topology>
    </subcellularLocation>
</comment>
<dbReference type="Gene3D" id="1.20.1250.20">
    <property type="entry name" value="MFS general substrate transporter like domains"/>
    <property type="match status" value="2"/>
</dbReference>
<dbReference type="SUPFAM" id="SSF103473">
    <property type="entry name" value="MFS general substrate transporter"/>
    <property type="match status" value="1"/>
</dbReference>
<evidence type="ECO:0000313" key="9">
    <source>
        <dbReference type="EMBL" id="GFH52590.1"/>
    </source>
</evidence>
<protein>
    <recommendedName>
        <fullName evidence="11">Major facilitator superfamily (MFS) profile domain-containing protein</fullName>
    </recommendedName>
</protein>
<feature type="transmembrane region" description="Helical" evidence="8">
    <location>
        <begin position="193"/>
        <end position="217"/>
    </location>
</feature>
<evidence type="ECO:0000256" key="4">
    <source>
        <dbReference type="ARBA" id="ARBA00022597"/>
    </source>
</evidence>
<feature type="transmembrane region" description="Helical" evidence="8">
    <location>
        <begin position="481"/>
        <end position="502"/>
    </location>
</feature>
<evidence type="ECO:0000313" key="10">
    <source>
        <dbReference type="Proteomes" id="UP001054902"/>
    </source>
</evidence>
<dbReference type="PIRSF" id="PIRSF002808">
    <property type="entry name" value="Hexose_phosphate_transp"/>
    <property type="match status" value="1"/>
</dbReference>
<sequence length="527" mass="58414">MQLHDIIYEGQNDRSRRSEKERLSDDIRGHQSLNNTLIEQSGISTDSQEKNTEKVAYQQLVSGDTEGHISTNIDVVSSPTLIHLAHVKRYQWWVFFRTFGAYFMAHFSRKCYSTVKQQLQDDAGYSAHILSGMDSAFIGTYAIGNIFSGKLGDTFRPTTALSIGLCGNAICLFLVNMSLWFDFVGFSMALGNFFIILVNFLFGFFQGIGDAVAAALMRSWFCDRESVKKCGLIFGIWNCHQYFGDITAQLTTAYVLKAGYKYWWALLIPSIANFLWGCLVMRLVSDPTEIGITTNTEAEATVDESCPAPIAYTRAILIPMVSKYTLAFGFFKLTDYVLFFWLPYFLGKHFDPVTANLIPAVYSVGMMPAGIIVGIVSKLFGGRYATVVGVFASLLLVFLGIFFQHSETLSLVDHLVILAIMGIIVGGLNDIFTNVLATGLASHPSVNGYSRSFETLTRLINVCGGIIASIGLLAVGPLQYFYGWSSVWFFLMGCTGTGTLLMSTEMYTELFPTVEVDTVDGLMQELI</sequence>
<keyword evidence="4" id="KW-0762">Sugar transport</keyword>
<evidence type="ECO:0000256" key="8">
    <source>
        <dbReference type="SAM" id="Phobius"/>
    </source>
</evidence>
<dbReference type="AlphaFoldDB" id="A0AAD3CX41"/>
<comment type="caution">
    <text evidence="9">The sequence shown here is derived from an EMBL/GenBank/DDBJ whole genome shotgun (WGS) entry which is preliminary data.</text>
</comment>
<name>A0AAD3CX41_9STRA</name>
<dbReference type="EMBL" id="BLLK01000045">
    <property type="protein sequence ID" value="GFH52590.1"/>
    <property type="molecule type" value="Genomic_DNA"/>
</dbReference>
<dbReference type="GO" id="GO:0022857">
    <property type="term" value="F:transmembrane transporter activity"/>
    <property type="evidence" value="ECO:0007669"/>
    <property type="project" value="InterPro"/>
</dbReference>
<dbReference type="InterPro" id="IPR000849">
    <property type="entry name" value="Sugar_P_transporter"/>
</dbReference>
<accession>A0AAD3CX41</accession>
<keyword evidence="5 8" id="KW-0812">Transmembrane</keyword>
<evidence type="ECO:0000256" key="3">
    <source>
        <dbReference type="ARBA" id="ARBA00022448"/>
    </source>
</evidence>
<comment type="similarity">
    <text evidence="2">Belongs to the major facilitator superfamily. Organophosphate:Pi antiporter (OPA) (TC 2.A.1.4) family.</text>
</comment>
<dbReference type="PANTHER" id="PTHR43184:SF12">
    <property type="entry name" value="SUGAR PHOSPHATE EXCHANGER 3"/>
    <property type="match status" value="1"/>
</dbReference>
<feature type="transmembrane region" description="Helical" evidence="8">
    <location>
        <begin position="262"/>
        <end position="284"/>
    </location>
</feature>
<keyword evidence="3" id="KW-0813">Transport</keyword>
<evidence type="ECO:0000256" key="6">
    <source>
        <dbReference type="ARBA" id="ARBA00022989"/>
    </source>
</evidence>
<dbReference type="GO" id="GO:0005789">
    <property type="term" value="C:endoplasmic reticulum membrane"/>
    <property type="evidence" value="ECO:0007669"/>
    <property type="project" value="TreeGrafter"/>
</dbReference>
<reference evidence="9 10" key="1">
    <citation type="journal article" date="2021" name="Sci. Rep.">
        <title>The genome of the diatom Chaetoceros tenuissimus carries an ancient integrated fragment of an extant virus.</title>
        <authorList>
            <person name="Hongo Y."/>
            <person name="Kimura K."/>
            <person name="Takaki Y."/>
            <person name="Yoshida Y."/>
            <person name="Baba S."/>
            <person name="Kobayashi G."/>
            <person name="Nagasaki K."/>
            <person name="Hano T."/>
            <person name="Tomaru Y."/>
        </authorList>
    </citation>
    <scope>NUCLEOTIDE SEQUENCE [LARGE SCALE GENOMIC DNA]</scope>
    <source>
        <strain evidence="9 10">NIES-3715</strain>
    </source>
</reference>
<evidence type="ECO:0000256" key="1">
    <source>
        <dbReference type="ARBA" id="ARBA00004141"/>
    </source>
</evidence>
<dbReference type="InterPro" id="IPR011701">
    <property type="entry name" value="MFS"/>
</dbReference>
<evidence type="ECO:0008006" key="11">
    <source>
        <dbReference type="Google" id="ProtNLM"/>
    </source>
</evidence>
<feature type="transmembrane region" description="Helical" evidence="8">
    <location>
        <begin position="384"/>
        <end position="403"/>
    </location>
</feature>
<dbReference type="InterPro" id="IPR036259">
    <property type="entry name" value="MFS_trans_sf"/>
</dbReference>
<organism evidence="9 10">
    <name type="scientific">Chaetoceros tenuissimus</name>
    <dbReference type="NCBI Taxonomy" id="426638"/>
    <lineage>
        <taxon>Eukaryota</taxon>
        <taxon>Sar</taxon>
        <taxon>Stramenopiles</taxon>
        <taxon>Ochrophyta</taxon>
        <taxon>Bacillariophyta</taxon>
        <taxon>Coscinodiscophyceae</taxon>
        <taxon>Chaetocerotophycidae</taxon>
        <taxon>Chaetocerotales</taxon>
        <taxon>Chaetocerotaceae</taxon>
        <taxon>Chaetoceros</taxon>
    </lineage>
</organism>
<evidence type="ECO:0000256" key="2">
    <source>
        <dbReference type="ARBA" id="ARBA00009598"/>
    </source>
</evidence>
<evidence type="ECO:0000256" key="7">
    <source>
        <dbReference type="ARBA" id="ARBA00023136"/>
    </source>
</evidence>
<feature type="transmembrane region" description="Helical" evidence="8">
    <location>
        <begin position="324"/>
        <end position="345"/>
    </location>
</feature>
<feature type="transmembrane region" description="Helical" evidence="8">
    <location>
        <begin position="458"/>
        <end position="475"/>
    </location>
</feature>
<dbReference type="Pfam" id="PF07690">
    <property type="entry name" value="MFS_1"/>
    <property type="match status" value="1"/>
</dbReference>
<feature type="transmembrane region" description="Helical" evidence="8">
    <location>
        <begin position="357"/>
        <end position="377"/>
    </location>
</feature>
<keyword evidence="6 8" id="KW-1133">Transmembrane helix</keyword>
<keyword evidence="7 8" id="KW-0472">Membrane</keyword>
<proteinExistence type="inferred from homology"/>
<dbReference type="PANTHER" id="PTHR43184">
    <property type="entry name" value="MAJOR FACILITATOR SUPERFAMILY TRANSPORTER 16, ISOFORM B"/>
    <property type="match status" value="1"/>
</dbReference>